<comment type="caution">
    <text evidence="1">The sequence shown here is derived from an EMBL/GenBank/DDBJ whole genome shotgun (WGS) entry which is preliminary data.</text>
</comment>
<name>A0AA89BF76_9ASTE</name>
<accession>A0AA89BF76</accession>
<keyword evidence="2" id="KW-1185">Reference proteome</keyword>
<organism evidence="1 2">
    <name type="scientific">Escallonia herrerae</name>
    <dbReference type="NCBI Taxonomy" id="1293975"/>
    <lineage>
        <taxon>Eukaryota</taxon>
        <taxon>Viridiplantae</taxon>
        <taxon>Streptophyta</taxon>
        <taxon>Embryophyta</taxon>
        <taxon>Tracheophyta</taxon>
        <taxon>Spermatophyta</taxon>
        <taxon>Magnoliopsida</taxon>
        <taxon>eudicotyledons</taxon>
        <taxon>Gunneridae</taxon>
        <taxon>Pentapetalae</taxon>
        <taxon>asterids</taxon>
        <taxon>campanulids</taxon>
        <taxon>Escalloniales</taxon>
        <taxon>Escalloniaceae</taxon>
        <taxon>Escallonia</taxon>
    </lineage>
</organism>
<dbReference type="EMBL" id="JAVXUP010000032">
    <property type="protein sequence ID" value="KAK3041519.1"/>
    <property type="molecule type" value="Genomic_DNA"/>
</dbReference>
<gene>
    <name evidence="1" type="ORF">RJ639_002205</name>
</gene>
<proteinExistence type="predicted"/>
<protein>
    <submittedName>
        <fullName evidence="1">Uncharacterized protein</fullName>
    </submittedName>
</protein>
<evidence type="ECO:0000313" key="1">
    <source>
        <dbReference type="EMBL" id="KAK3041519.1"/>
    </source>
</evidence>
<evidence type="ECO:0000313" key="2">
    <source>
        <dbReference type="Proteomes" id="UP001188597"/>
    </source>
</evidence>
<reference evidence="1" key="1">
    <citation type="submission" date="2022-12" db="EMBL/GenBank/DDBJ databases">
        <title>Draft genome assemblies for two species of Escallonia (Escalloniales).</title>
        <authorList>
            <person name="Chanderbali A."/>
            <person name="Dervinis C."/>
            <person name="Anghel I."/>
            <person name="Soltis D."/>
            <person name="Soltis P."/>
            <person name="Zapata F."/>
        </authorList>
    </citation>
    <scope>NUCLEOTIDE SEQUENCE</scope>
    <source>
        <strain evidence="1">UCBG64.0493</strain>
        <tissue evidence="1">Leaf</tissue>
    </source>
</reference>
<dbReference type="Proteomes" id="UP001188597">
    <property type="component" value="Unassembled WGS sequence"/>
</dbReference>
<sequence length="176" mass="20318">MLSEHSAPVECPWPNRILLKPNPGRIVPEQNALSQNRILLEQNPVRALCLSRVTLPEQNSARAECPLAEHNYARAESFWNYFWILLLCCQQEHGCDLGGEDVDYLLNPKKIRRVNLARFPVLLTFSRLPPPPQPHSFNHQDPPPSPSLTIKHRRCLSSQWLPSHLINHQVAYQQWN</sequence>
<dbReference type="AlphaFoldDB" id="A0AA89BF76"/>